<comment type="caution">
    <text evidence="1">The sequence shown here is derived from an EMBL/GenBank/DDBJ whole genome shotgun (WGS) entry which is preliminary data.</text>
</comment>
<accession>A0AA87U3J2</accession>
<dbReference type="AlphaFoldDB" id="A0AA87U3J2"/>
<proteinExistence type="predicted"/>
<dbReference type="GeneID" id="86851200"/>
<gene>
    <name evidence="1" type="ORF">RRH01S_03_03150</name>
</gene>
<dbReference type="EMBL" id="BAYX01000003">
    <property type="protein sequence ID" value="GAJ92244.1"/>
    <property type="molecule type" value="Genomic_DNA"/>
</dbReference>
<protein>
    <submittedName>
        <fullName evidence="1">Uncharacterized protein</fullName>
    </submittedName>
</protein>
<name>A0AA87U3J2_RHIRH</name>
<sequence length="110" mass="11993">MCSLCGVLGGNEHWTDAAARPGVFTRNDSRLDRRRERANRVAAANRMLSAFGLVLSDWQGASFVLSTKTGKSEIVEDLGHLWPAAERLVGRPCDPLDPGLIARMEASRDA</sequence>
<organism evidence="1 2">
    <name type="scientific">Rhizobium rhizogenes NBRC 13257</name>
    <dbReference type="NCBI Taxonomy" id="1220581"/>
    <lineage>
        <taxon>Bacteria</taxon>
        <taxon>Pseudomonadati</taxon>
        <taxon>Pseudomonadota</taxon>
        <taxon>Alphaproteobacteria</taxon>
        <taxon>Hyphomicrobiales</taxon>
        <taxon>Rhizobiaceae</taxon>
        <taxon>Rhizobium/Agrobacterium group</taxon>
        <taxon>Rhizobium</taxon>
    </lineage>
</organism>
<evidence type="ECO:0000313" key="2">
    <source>
        <dbReference type="Proteomes" id="UP000026941"/>
    </source>
</evidence>
<dbReference type="Proteomes" id="UP000026941">
    <property type="component" value="Unassembled WGS sequence"/>
</dbReference>
<dbReference type="RefSeq" id="WP_012649340.1">
    <property type="nucleotide sequence ID" value="NZ_BAYX01000003.1"/>
</dbReference>
<reference evidence="1 2" key="1">
    <citation type="submission" date="2014-05" db="EMBL/GenBank/DDBJ databases">
        <title>Whole genome shotgun sequence of Rhizobium rhizogenes NBRC 13257.</title>
        <authorList>
            <person name="Katano-Makiyama Y."/>
            <person name="Hosoyama A."/>
            <person name="Hashimoto M."/>
            <person name="Hosoyama Y."/>
            <person name="Noguchi M."/>
            <person name="Tsuchikane K."/>
            <person name="Kimura A."/>
            <person name="Ohji S."/>
            <person name="Ichikawa N."/>
            <person name="Yamazoe A."/>
            <person name="Fujita N."/>
        </authorList>
    </citation>
    <scope>NUCLEOTIDE SEQUENCE [LARGE SCALE GENOMIC DNA]</scope>
    <source>
        <strain evidence="1 2">NBRC 13257</strain>
    </source>
</reference>
<evidence type="ECO:0000313" key="1">
    <source>
        <dbReference type="EMBL" id="GAJ92244.1"/>
    </source>
</evidence>